<sequence>MKFEDSKFFKSLHCYKIEKPFGNFYFLDKLIVSELNESVHFDWDLIQNIMADAVDYYGKDAQLGYISNRVNSYSMDPHTWNQVLDEYNMLVAGAIVTYNSMTFMNATLEKRFSKNSIKRCLSLEEAMEWTLNLKELN</sequence>
<evidence type="ECO:0000313" key="1">
    <source>
        <dbReference type="EMBL" id="MCF7559968.1"/>
    </source>
</evidence>
<gene>
    <name evidence="1" type="ORF">L3X39_04905</name>
</gene>
<reference evidence="1 2" key="1">
    <citation type="submission" date="2022-01" db="EMBL/GenBank/DDBJ databases">
        <title>Draft genome sequence of Sabulilitoribacter multivorans KCTC 32326.</title>
        <authorList>
            <person name="Oh J.-S."/>
        </authorList>
    </citation>
    <scope>NUCLEOTIDE SEQUENCE [LARGE SCALE GENOMIC DNA]</scope>
    <source>
        <strain evidence="1 2">M-M16</strain>
    </source>
</reference>
<dbReference type="RefSeq" id="WP_237230653.1">
    <property type="nucleotide sequence ID" value="NZ_JAKKDV010000002.1"/>
</dbReference>
<dbReference type="EMBL" id="JAKKDV010000002">
    <property type="protein sequence ID" value="MCF7559968.1"/>
    <property type="molecule type" value="Genomic_DNA"/>
</dbReference>
<keyword evidence="2" id="KW-1185">Reference proteome</keyword>
<evidence type="ECO:0000313" key="2">
    <source>
        <dbReference type="Proteomes" id="UP001200022"/>
    </source>
</evidence>
<comment type="caution">
    <text evidence="1">The sequence shown here is derived from an EMBL/GenBank/DDBJ whole genome shotgun (WGS) entry which is preliminary data.</text>
</comment>
<name>A0ABS9IHC8_9FLAO</name>
<dbReference type="Proteomes" id="UP001200022">
    <property type="component" value="Unassembled WGS sequence"/>
</dbReference>
<organism evidence="1 2">
    <name type="scientific">Flaviramulus multivorans</name>
    <dbReference type="NCBI Taxonomy" id="1304750"/>
    <lineage>
        <taxon>Bacteria</taxon>
        <taxon>Pseudomonadati</taxon>
        <taxon>Bacteroidota</taxon>
        <taxon>Flavobacteriia</taxon>
        <taxon>Flavobacteriales</taxon>
        <taxon>Flavobacteriaceae</taxon>
        <taxon>Flaviramulus</taxon>
    </lineage>
</organism>
<accession>A0ABS9IHC8</accession>
<proteinExistence type="predicted"/>
<evidence type="ECO:0008006" key="3">
    <source>
        <dbReference type="Google" id="ProtNLM"/>
    </source>
</evidence>
<protein>
    <recommendedName>
        <fullName evidence="3">STAS/SEC14 domain-containing protein</fullName>
    </recommendedName>
</protein>